<evidence type="ECO:0000256" key="1">
    <source>
        <dbReference type="SAM" id="Phobius"/>
    </source>
</evidence>
<dbReference type="AlphaFoldDB" id="A0A518VCT5"/>
<keyword evidence="1" id="KW-0812">Transmembrane</keyword>
<feature type="transmembrane region" description="Helical" evidence="1">
    <location>
        <begin position="28"/>
        <end position="46"/>
    </location>
</feature>
<proteinExistence type="predicted"/>
<reference evidence="2 3" key="1">
    <citation type="submission" date="2018-11" db="EMBL/GenBank/DDBJ databases">
        <title>Phylogenetic determinants of toxin gene distribution in genomes of Brevibacillus laterosporus.</title>
        <authorList>
            <person name="Glare T.R."/>
            <person name="Durrant A."/>
            <person name="Berry C."/>
            <person name="Palma L."/>
            <person name="Ormskirk M."/>
            <person name="Cox M.O."/>
        </authorList>
    </citation>
    <scope>NUCLEOTIDE SEQUENCE [LARGE SCALE GENOMIC DNA]</scope>
    <source>
        <strain evidence="2 3">1821L</strain>
    </source>
</reference>
<protein>
    <submittedName>
        <fullName evidence="2">Uncharacterized protein</fullName>
    </submittedName>
</protein>
<evidence type="ECO:0000313" key="3">
    <source>
        <dbReference type="Proteomes" id="UP000319432"/>
    </source>
</evidence>
<gene>
    <name evidence="2" type="ORF">EEL30_22520</name>
</gene>
<organism evidence="2 3">
    <name type="scientific">Brevibacillus laterosporus</name>
    <name type="common">Bacillus laterosporus</name>
    <dbReference type="NCBI Taxonomy" id="1465"/>
    <lineage>
        <taxon>Bacteria</taxon>
        <taxon>Bacillati</taxon>
        <taxon>Bacillota</taxon>
        <taxon>Bacilli</taxon>
        <taxon>Bacillales</taxon>
        <taxon>Paenibacillaceae</taxon>
        <taxon>Brevibacillus</taxon>
    </lineage>
</organism>
<dbReference type="Proteomes" id="UP000319432">
    <property type="component" value="Chromosome"/>
</dbReference>
<dbReference type="EMBL" id="CP033464">
    <property type="protein sequence ID" value="QDX94815.1"/>
    <property type="molecule type" value="Genomic_DNA"/>
</dbReference>
<accession>A0A518VCT5</accession>
<keyword evidence="1" id="KW-1133">Transmembrane helix</keyword>
<evidence type="ECO:0000313" key="2">
    <source>
        <dbReference type="EMBL" id="QDX94815.1"/>
    </source>
</evidence>
<name>A0A518VCT5_BRELA</name>
<keyword evidence="1" id="KW-0472">Membrane</keyword>
<sequence>MAETILDNAYKLLFEYIFRNFVKKRKKFLIIILNVTIMITTGGEQIRRKWVKGILIIFIVFTF</sequence>
<keyword evidence="3" id="KW-1185">Reference proteome</keyword>